<dbReference type="InterPro" id="IPR035919">
    <property type="entry name" value="EAL_sf"/>
</dbReference>
<dbReference type="SMART" id="SM00052">
    <property type="entry name" value="EAL"/>
    <property type="match status" value="1"/>
</dbReference>
<dbReference type="Gene3D" id="3.30.70.270">
    <property type="match status" value="1"/>
</dbReference>
<dbReference type="CDD" id="cd01948">
    <property type="entry name" value="EAL"/>
    <property type="match status" value="1"/>
</dbReference>
<dbReference type="Gene3D" id="3.20.20.450">
    <property type="entry name" value="EAL domain"/>
    <property type="match status" value="1"/>
</dbReference>
<dbReference type="SMART" id="SM00091">
    <property type="entry name" value="PAS"/>
    <property type="match status" value="2"/>
</dbReference>
<dbReference type="SUPFAM" id="SSF55073">
    <property type="entry name" value="Nucleotide cyclase"/>
    <property type="match status" value="1"/>
</dbReference>
<name>A0ABY4D953_9SPIR</name>
<dbReference type="PANTHER" id="PTHR44757:SF2">
    <property type="entry name" value="BIOFILM ARCHITECTURE MAINTENANCE PROTEIN MBAA"/>
    <property type="match status" value="1"/>
</dbReference>
<dbReference type="EMBL" id="CP094929">
    <property type="protein sequence ID" value="UOM50813.1"/>
    <property type="molecule type" value="Genomic_DNA"/>
</dbReference>
<proteinExistence type="predicted"/>
<dbReference type="RefSeq" id="WP_244772198.1">
    <property type="nucleotide sequence ID" value="NZ_CP094929.1"/>
</dbReference>
<dbReference type="PROSITE" id="PS50113">
    <property type="entry name" value="PAC"/>
    <property type="match status" value="2"/>
</dbReference>
<dbReference type="SUPFAM" id="SSF55785">
    <property type="entry name" value="PYP-like sensor domain (PAS domain)"/>
    <property type="match status" value="2"/>
</dbReference>
<dbReference type="PROSITE" id="PS50887">
    <property type="entry name" value="GGDEF"/>
    <property type="match status" value="1"/>
</dbReference>
<feature type="domain" description="EAL" evidence="3">
    <location>
        <begin position="551"/>
        <end position="808"/>
    </location>
</feature>
<dbReference type="PANTHER" id="PTHR44757">
    <property type="entry name" value="DIGUANYLATE CYCLASE DGCP"/>
    <property type="match status" value="1"/>
</dbReference>
<dbReference type="SUPFAM" id="SSF141868">
    <property type="entry name" value="EAL domain-like"/>
    <property type="match status" value="1"/>
</dbReference>
<dbReference type="Gene3D" id="3.30.450.20">
    <property type="entry name" value="PAS domain"/>
    <property type="match status" value="2"/>
</dbReference>
<keyword evidence="6" id="KW-1185">Reference proteome</keyword>
<gene>
    <name evidence="5" type="ORF">MUG09_14720</name>
</gene>
<dbReference type="PROSITE" id="PS50883">
    <property type="entry name" value="EAL"/>
    <property type="match status" value="1"/>
</dbReference>
<dbReference type="InterPro" id="IPR035965">
    <property type="entry name" value="PAS-like_dom_sf"/>
</dbReference>
<dbReference type="Pfam" id="PF00990">
    <property type="entry name" value="GGDEF"/>
    <property type="match status" value="1"/>
</dbReference>
<dbReference type="PROSITE" id="PS50112">
    <property type="entry name" value="PAS"/>
    <property type="match status" value="1"/>
</dbReference>
<sequence length="814" mass="92237">MGDNILVVGSSRDDWATIQAALAVYNVILAKDGRQALEYVANLSNLVLIIIDATSETLDALLLLHTLEQDPRCAVMLISQTGEGESVLHTPLTRACVSDQVQQVLQKDRCKQLNEQSSLFNAIFWQAPIGITISHGIGPLDGTINEVFSVNPRFEEITGRTRAELKTIGWASITHPDDLEADLVQFKRLQAGEIQSYSMEKRYIKSDGSWVWVSMVVASLQIQSNHSYSHICLVQDISQRKQAEQQLAESERSKSVLLSHLPGLAYRTKYDPDWTVLYVSDGCKNLTGYEPASLVGNRDISFNELIVPSYRQAIREEWERVLPLHQTFTYEYEIIKADGQRVWVWETGQGYYTQRGEVQELEGIILDISDRKKVEQELTFYNEHDMLTSLYNRRHLENLLHEDIQLHACLKRAVVAVNLSALHTASMTYGFQYTQEIIKKVATALLVLSNEQCLLCKTHEYRFSFYVKNYREKQDLIDFCKRISSLLETFLIIEGINWGIGIVEIGRDATKDVEQLLRNLLVASEQALQQLHGQSSYCFFDTEMEERLYREEEITAELSRIAAGEGSGSLFLNYQPIFELASNKIVGFEALARLQISSLGLISPLQFIPITEKTKLIIPLGDSIILQALRFLNTLHGKGYHNIVMSINISAIQLLKHDFTANLLRMIKAMQVDPRCICLEITESVFASNYQDINRVLGQLQSMGIQIAIDDFGTGYSSLARERELNINCLKIDKFFIDKLMTLTDEEAITGDIISLAHKLGHCVVAEGIEHERQLQYLRKFGCDKIQGYLISRPVDEKVALSLLEAQAHIPSKD</sequence>
<dbReference type="SMART" id="SM00086">
    <property type="entry name" value="PAC"/>
    <property type="match status" value="2"/>
</dbReference>
<dbReference type="NCBIfam" id="TIGR00229">
    <property type="entry name" value="sensory_box"/>
    <property type="match status" value="2"/>
</dbReference>
<dbReference type="InterPro" id="IPR000700">
    <property type="entry name" value="PAS-assoc_C"/>
</dbReference>
<evidence type="ECO:0000259" key="2">
    <source>
        <dbReference type="PROSITE" id="PS50113"/>
    </source>
</evidence>
<accession>A0ABY4D953</accession>
<evidence type="ECO:0000259" key="4">
    <source>
        <dbReference type="PROSITE" id="PS50887"/>
    </source>
</evidence>
<dbReference type="Pfam" id="PF08447">
    <property type="entry name" value="PAS_3"/>
    <property type="match status" value="2"/>
</dbReference>
<dbReference type="InterPro" id="IPR001633">
    <property type="entry name" value="EAL_dom"/>
</dbReference>
<reference evidence="6" key="1">
    <citation type="journal article" date="2024" name="J Bioinform Genom">
        <title>Complete genome sequence of the type strain bacterium Sphaerochaeta associata GLS2t (VKM B-2742)t.</title>
        <authorList>
            <person name="Troshina O.Y."/>
            <person name="Tepeeva A.N."/>
            <person name="Arzamasceva V.O."/>
            <person name="Whitman W.B."/>
            <person name="Varghese N."/>
            <person name="Shapiro N."/>
            <person name="Woyke T."/>
            <person name="Kripides N.C."/>
            <person name="Vasilenko O.V."/>
        </authorList>
    </citation>
    <scope>NUCLEOTIDE SEQUENCE [LARGE SCALE GENOMIC DNA]</scope>
    <source>
        <strain evidence="6">GLS2T</strain>
    </source>
</reference>
<feature type="domain" description="PAS" evidence="1">
    <location>
        <begin position="271"/>
        <end position="325"/>
    </location>
</feature>
<feature type="domain" description="PAC" evidence="2">
    <location>
        <begin position="328"/>
        <end position="380"/>
    </location>
</feature>
<evidence type="ECO:0000259" key="1">
    <source>
        <dbReference type="PROSITE" id="PS50112"/>
    </source>
</evidence>
<evidence type="ECO:0000313" key="6">
    <source>
        <dbReference type="Proteomes" id="UP000829708"/>
    </source>
</evidence>
<dbReference type="CDD" id="cd00130">
    <property type="entry name" value="PAS"/>
    <property type="match status" value="2"/>
</dbReference>
<dbReference type="InterPro" id="IPR013655">
    <property type="entry name" value="PAS_fold_3"/>
</dbReference>
<dbReference type="InterPro" id="IPR000160">
    <property type="entry name" value="GGDEF_dom"/>
</dbReference>
<feature type="domain" description="PAC" evidence="2">
    <location>
        <begin position="197"/>
        <end position="249"/>
    </location>
</feature>
<evidence type="ECO:0000259" key="3">
    <source>
        <dbReference type="PROSITE" id="PS50883"/>
    </source>
</evidence>
<protein>
    <submittedName>
        <fullName evidence="5">EAL domain-containing protein</fullName>
    </submittedName>
</protein>
<organism evidence="5 6">
    <name type="scientific">Sphaerochaeta associata</name>
    <dbReference type="NCBI Taxonomy" id="1129264"/>
    <lineage>
        <taxon>Bacteria</taxon>
        <taxon>Pseudomonadati</taxon>
        <taxon>Spirochaetota</taxon>
        <taxon>Spirochaetia</taxon>
        <taxon>Spirochaetales</taxon>
        <taxon>Sphaerochaetaceae</taxon>
        <taxon>Sphaerochaeta</taxon>
    </lineage>
</organism>
<evidence type="ECO:0000313" key="5">
    <source>
        <dbReference type="EMBL" id="UOM50813.1"/>
    </source>
</evidence>
<dbReference type="InterPro" id="IPR052155">
    <property type="entry name" value="Biofilm_reg_signaling"/>
</dbReference>
<dbReference type="InterPro" id="IPR000014">
    <property type="entry name" value="PAS"/>
</dbReference>
<dbReference type="Pfam" id="PF00563">
    <property type="entry name" value="EAL"/>
    <property type="match status" value="1"/>
</dbReference>
<dbReference type="InterPro" id="IPR043128">
    <property type="entry name" value="Rev_trsase/Diguanyl_cyclase"/>
</dbReference>
<dbReference type="InterPro" id="IPR001610">
    <property type="entry name" value="PAC"/>
</dbReference>
<dbReference type="SMART" id="SM00267">
    <property type="entry name" value="GGDEF"/>
    <property type="match status" value="1"/>
</dbReference>
<dbReference type="Proteomes" id="UP000829708">
    <property type="component" value="Chromosome"/>
</dbReference>
<dbReference type="InterPro" id="IPR029787">
    <property type="entry name" value="Nucleotide_cyclase"/>
</dbReference>
<feature type="domain" description="GGDEF" evidence="4">
    <location>
        <begin position="410"/>
        <end position="542"/>
    </location>
</feature>